<proteinExistence type="predicted"/>
<name>A0ABQ7UA84_SOLTU</name>
<feature type="compositionally biased region" description="Polar residues" evidence="1">
    <location>
        <begin position="50"/>
        <end position="71"/>
    </location>
</feature>
<gene>
    <name evidence="2" type="ORF">KY290_031185</name>
</gene>
<organism evidence="2 3">
    <name type="scientific">Solanum tuberosum</name>
    <name type="common">Potato</name>
    <dbReference type="NCBI Taxonomy" id="4113"/>
    <lineage>
        <taxon>Eukaryota</taxon>
        <taxon>Viridiplantae</taxon>
        <taxon>Streptophyta</taxon>
        <taxon>Embryophyta</taxon>
        <taxon>Tracheophyta</taxon>
        <taxon>Spermatophyta</taxon>
        <taxon>Magnoliopsida</taxon>
        <taxon>eudicotyledons</taxon>
        <taxon>Gunneridae</taxon>
        <taxon>Pentapetalae</taxon>
        <taxon>asterids</taxon>
        <taxon>lamiids</taxon>
        <taxon>Solanales</taxon>
        <taxon>Solanaceae</taxon>
        <taxon>Solanoideae</taxon>
        <taxon>Solaneae</taxon>
        <taxon>Solanum</taxon>
    </lineage>
</organism>
<keyword evidence="3" id="KW-1185">Reference proteome</keyword>
<dbReference type="EMBL" id="JAIVGD010000023">
    <property type="protein sequence ID" value="KAH0743192.1"/>
    <property type="molecule type" value="Genomic_DNA"/>
</dbReference>
<dbReference type="PANTHER" id="PTHR33472:SF24">
    <property type="entry name" value="VEGETATIVE CELL WALL PROTEIN GP1-LIKE"/>
    <property type="match status" value="1"/>
</dbReference>
<evidence type="ECO:0000256" key="1">
    <source>
        <dbReference type="SAM" id="MobiDB-lite"/>
    </source>
</evidence>
<dbReference type="PANTHER" id="PTHR33472">
    <property type="entry name" value="OS01G0106600 PROTEIN"/>
    <property type="match status" value="1"/>
</dbReference>
<feature type="compositionally biased region" description="Low complexity" evidence="1">
    <location>
        <begin position="111"/>
        <end position="134"/>
    </location>
</feature>
<accession>A0ABQ7UA84</accession>
<feature type="compositionally biased region" description="Polar residues" evidence="1">
    <location>
        <begin position="12"/>
        <end position="27"/>
    </location>
</feature>
<feature type="compositionally biased region" description="Polar residues" evidence="1">
    <location>
        <begin position="140"/>
        <end position="176"/>
    </location>
</feature>
<sequence length="499" mass="54147">MATRRSSLRLPWSQNESPTQSSTRPNATTTATTTTTTTTTSTTLTGETQIPFQPSNINSTATNSLSQTTTRPKIGQRPPFRPAPSPKNRASRNKSQSSSPPQATNKSRIASPSTKSRLSQSPSSSRLTPQSSSPARKTPQVHSTKASQESVVKTQMQEKNQALQHISSISTKSQTPILDKKEPTEQMELQTKKLTMSDAVSEAKVSFTDKTMQPLEVSVLKSTSNTGESSKLLKESTSNIQEIKEVVHEAIGKEYGAGEQVQQKQTYMVKQEEATKDQNLVNPASEGRQTRASASQNKIISTGSSQKTAASSEPHIPLHKEIKDNISNVLNRVAVGGGNQETAGKTPMNVITLAGDNRGASMQLESDSSTKGGRIHIHRGYKINPDATTDGEGTKSKDAHAIEDQTIAAYVNCNVQGINNSISYNSSITERNPGVHMSIPRVPSEPVHSTRLFEAECSVTPARTIKRRCLRGLFLESSDSDLDKPRRHGCRVGCNDKKK</sequence>
<evidence type="ECO:0000313" key="2">
    <source>
        <dbReference type="EMBL" id="KAH0743192.1"/>
    </source>
</evidence>
<feature type="compositionally biased region" description="Polar residues" evidence="1">
    <location>
        <begin position="93"/>
        <end position="110"/>
    </location>
</feature>
<protein>
    <submittedName>
        <fullName evidence="2">Uncharacterized protein</fullName>
    </submittedName>
</protein>
<evidence type="ECO:0000313" key="3">
    <source>
        <dbReference type="Proteomes" id="UP000826656"/>
    </source>
</evidence>
<feature type="compositionally biased region" description="Low complexity" evidence="1">
    <location>
        <begin position="28"/>
        <end position="48"/>
    </location>
</feature>
<dbReference type="Proteomes" id="UP000826656">
    <property type="component" value="Unassembled WGS sequence"/>
</dbReference>
<reference evidence="2 3" key="1">
    <citation type="journal article" date="2021" name="bioRxiv">
        <title>Chromosome-scale and haplotype-resolved genome assembly of a tetraploid potato cultivar.</title>
        <authorList>
            <person name="Sun H."/>
            <person name="Jiao W.-B."/>
            <person name="Krause K."/>
            <person name="Campoy J.A."/>
            <person name="Goel M."/>
            <person name="Folz-Donahue K."/>
            <person name="Kukat C."/>
            <person name="Huettel B."/>
            <person name="Schneeberger K."/>
        </authorList>
    </citation>
    <scope>NUCLEOTIDE SEQUENCE [LARGE SCALE GENOMIC DNA]</scope>
    <source>
        <strain evidence="2">SolTubOtavaFocal</strain>
        <tissue evidence="2">Leaves</tissue>
    </source>
</reference>
<feature type="region of interest" description="Disordered" evidence="1">
    <location>
        <begin position="1"/>
        <end position="177"/>
    </location>
</feature>
<comment type="caution">
    <text evidence="2">The sequence shown here is derived from an EMBL/GenBank/DDBJ whole genome shotgun (WGS) entry which is preliminary data.</text>
</comment>